<sequence length="469" mass="51572">MTELTAEQKVVAAELAREDFYFFSRYTFLRKKNFPWMKAKHHAQLCAALNRVYRGECKRLVINLPPRYSKTELAVVNWIAWCLGKVPDSEFIHISYAAPLALNNSSNARELVQHEVYREIFPELELRKDSSAKGDWRTTKGGVVYATGAGGTVTGFGAGKARPGFGGAIIIDDPHKPDEAGSDKVRGGVLDWFNNTLQSRVNSADTPIIVIMQRLHEGDLAGWLLGRKPGQPPAPGGNGEVWEHVCFEALSEEGEALWPEKHSVKDLLRMQEAMPYVFAGQYQQRPSPLAGGIIKAGRIEIVDALPTGLRMLRGWDLAATKDAGDWTVGAKLARDRDGIIYIVHVARERGGPDEVEKLVVNTAKADRCKQSLPQDPGQAGKAQAAYLGKKLVGVPFAFTTETGDKVTRASPLAAQINVGNVRMLRAEWNEKLLDEFRMFPNGNNDDQVDGCARAFNAMGGSNYNLGNAL</sequence>
<dbReference type="Pfam" id="PF17289">
    <property type="entry name" value="Terminase_6C"/>
    <property type="match status" value="1"/>
</dbReference>
<comment type="caution">
    <text evidence="3">The sequence shown here is derived from an EMBL/GenBank/DDBJ whole genome shotgun (WGS) entry which is preliminary data.</text>
</comment>
<dbReference type="Proteomes" id="UP000636938">
    <property type="component" value="Unassembled WGS sequence"/>
</dbReference>
<keyword evidence="1" id="KW-1188">Viral release from host cell</keyword>
<dbReference type="EMBL" id="JACSQS010000001">
    <property type="protein sequence ID" value="MBD7952705.1"/>
    <property type="molecule type" value="Genomic_DNA"/>
</dbReference>
<dbReference type="InterPro" id="IPR035421">
    <property type="entry name" value="Terminase_6C"/>
</dbReference>
<keyword evidence="4" id="KW-1185">Reference proteome</keyword>
<name>A0A8X8K186_9GAMM</name>
<dbReference type="AlphaFoldDB" id="A0A8X8K186"/>
<dbReference type="RefSeq" id="WP_191768210.1">
    <property type="nucleotide sequence ID" value="NZ_JACSQS010000001.1"/>
</dbReference>
<dbReference type="NCBIfam" id="TIGR01630">
    <property type="entry name" value="psiM2_ORF9"/>
    <property type="match status" value="1"/>
</dbReference>
<protein>
    <submittedName>
        <fullName evidence="3">Phage terminase large subunit</fullName>
    </submittedName>
</protein>
<proteinExistence type="predicted"/>
<dbReference type="InterPro" id="IPR006517">
    <property type="entry name" value="Phage_terminase_lsu-like_C"/>
</dbReference>
<accession>A0A8X8K186</accession>
<feature type="domain" description="Terminase large subunit gp17-like C-terminal" evidence="2">
    <location>
        <begin position="313"/>
        <end position="456"/>
    </location>
</feature>
<gene>
    <name evidence="3" type="primary">terL</name>
    <name evidence="3" type="ORF">H9654_00675</name>
</gene>
<evidence type="ECO:0000313" key="3">
    <source>
        <dbReference type="EMBL" id="MBD7952705.1"/>
    </source>
</evidence>
<evidence type="ECO:0000259" key="2">
    <source>
        <dbReference type="Pfam" id="PF17289"/>
    </source>
</evidence>
<evidence type="ECO:0000313" key="4">
    <source>
        <dbReference type="Proteomes" id="UP000636938"/>
    </source>
</evidence>
<reference evidence="3 4" key="1">
    <citation type="submission" date="2020-08" db="EMBL/GenBank/DDBJ databases">
        <title>A Genomic Blueprint of the Chicken Gut Microbiome.</title>
        <authorList>
            <person name="Gilroy R."/>
            <person name="Ravi A."/>
            <person name="Getino M."/>
            <person name="Pursley I."/>
            <person name="Horton D.L."/>
            <person name="Alikhan N.-F."/>
            <person name="Baker D."/>
            <person name="Gharbi K."/>
            <person name="Hall N."/>
            <person name="Watson M."/>
            <person name="Adriaenssens E.M."/>
            <person name="Foster-Nyarko E."/>
            <person name="Jarju S."/>
            <person name="Secka A."/>
            <person name="Antonio M."/>
            <person name="Oren A."/>
            <person name="Chaudhuri R."/>
            <person name="La Ragione R.M."/>
            <person name="Hildebrand F."/>
            <person name="Pallen M.J."/>
        </authorList>
    </citation>
    <scope>NUCLEOTIDE SEQUENCE [LARGE SCALE GENOMIC DNA]</scope>
    <source>
        <strain evidence="3 4">Sa5BUN4</strain>
    </source>
</reference>
<organism evidence="3 4">
    <name type="scientific">Stenotrophomonas lacuserhaii</name>
    <dbReference type="NCBI Taxonomy" id="2760084"/>
    <lineage>
        <taxon>Bacteria</taxon>
        <taxon>Pseudomonadati</taxon>
        <taxon>Pseudomonadota</taxon>
        <taxon>Gammaproteobacteria</taxon>
        <taxon>Lysobacterales</taxon>
        <taxon>Lysobacteraceae</taxon>
        <taxon>Stenotrophomonas</taxon>
    </lineage>
</organism>
<evidence type="ECO:0000256" key="1">
    <source>
        <dbReference type="ARBA" id="ARBA00022612"/>
    </source>
</evidence>